<dbReference type="Proteomes" id="UP000291116">
    <property type="component" value="Unassembled WGS sequence"/>
</dbReference>
<dbReference type="InterPro" id="IPR008271">
    <property type="entry name" value="Ser/Thr_kinase_AS"/>
</dbReference>
<proteinExistence type="predicted"/>
<comment type="catalytic activity">
    <reaction evidence="8">
        <text>L-seryl-[protein] + ATP = O-phospho-L-seryl-[protein] + ADP + H(+)</text>
        <dbReference type="Rhea" id="RHEA:17989"/>
        <dbReference type="Rhea" id="RHEA-COMP:9863"/>
        <dbReference type="Rhea" id="RHEA-COMP:11604"/>
        <dbReference type="ChEBI" id="CHEBI:15378"/>
        <dbReference type="ChEBI" id="CHEBI:29999"/>
        <dbReference type="ChEBI" id="CHEBI:30616"/>
        <dbReference type="ChEBI" id="CHEBI:83421"/>
        <dbReference type="ChEBI" id="CHEBI:456216"/>
        <dbReference type="EC" id="2.7.11.1"/>
    </reaction>
</comment>
<dbReference type="AlphaFoldDB" id="A0A448Z4A2"/>
<evidence type="ECO:0000256" key="4">
    <source>
        <dbReference type="ARBA" id="ARBA00022741"/>
    </source>
</evidence>
<feature type="compositionally biased region" description="Low complexity" evidence="9">
    <location>
        <begin position="371"/>
        <end position="388"/>
    </location>
</feature>
<feature type="region of interest" description="Disordered" evidence="9">
    <location>
        <begin position="1"/>
        <end position="26"/>
    </location>
</feature>
<evidence type="ECO:0000313" key="11">
    <source>
        <dbReference type="EMBL" id="VEU36858.1"/>
    </source>
</evidence>
<sequence>MMPLNPRQDKHRHRHRHRHLHRHRHRHQHPTRLAWLSILSISILQSVSMLMTVDVTPTAIILPFVQAEKAYPLGCSHRDPAYYDYENSVFPPVPITIHDVGMITNVPIKSNEDYLLVKRLGAGKFSDVFEAVDAQMERRRQQQRPPSSPSSHSVADAPIGSNRSFSLVPAAATPDPETLVVLKCLKPVAEKKIKRELLILRHASRLPNLARIKAIVLPKDYRNKLGGGRSSSNSNNNNKKYPIRSMPTLVLEHGHGDWFCHPIKQQKQRLQRQRQQQQQQHAKNGAAVSAGVHHEKGADSSVESDSYLSEYEIRYYLLHLLVALDHLHSCGIMHRDVKPRNVLIDRAWTAAMGNTAIAERHFPGKAANAKTGRATTTPAAGAGARPPRSGSPLMLIDLGLADFYHPGTRYNVRVASRHYKSPELLLGPSFGYYDYAIDLWGFGCILAGLLFRKEPFFRGKNNVDQLGVIVQVLGTTDLLGCVGDHEHAAYELLPADVRALIDGYLAKGKHAHRRSWTDFLPARASLAHSPAAAAAPLPVAEEREPQLPPQPTFFESQGMDLLDKVLVYDGDRRWTARQAMYHPFFDEVRQDVFGQVRLAKPSV</sequence>
<dbReference type="GO" id="GO:0005524">
    <property type="term" value="F:ATP binding"/>
    <property type="evidence" value="ECO:0007669"/>
    <property type="project" value="UniProtKB-KW"/>
</dbReference>
<evidence type="ECO:0000256" key="2">
    <source>
        <dbReference type="ARBA" id="ARBA00022527"/>
    </source>
</evidence>
<dbReference type="InterPro" id="IPR045216">
    <property type="entry name" value="CK2_alpha"/>
</dbReference>
<keyword evidence="12" id="KW-1185">Reference proteome</keyword>
<evidence type="ECO:0000256" key="3">
    <source>
        <dbReference type="ARBA" id="ARBA00022679"/>
    </source>
</evidence>
<reference evidence="11 12" key="1">
    <citation type="submission" date="2019-01" db="EMBL/GenBank/DDBJ databases">
        <authorList>
            <person name="Ferrante I. M."/>
        </authorList>
    </citation>
    <scope>NUCLEOTIDE SEQUENCE [LARGE SCALE GENOMIC DNA]</scope>
    <source>
        <strain evidence="11 12">B856</strain>
    </source>
</reference>
<dbReference type="Gene3D" id="1.10.510.10">
    <property type="entry name" value="Transferase(Phosphotransferase) domain 1"/>
    <property type="match status" value="1"/>
</dbReference>
<dbReference type="Pfam" id="PF00069">
    <property type="entry name" value="Pkinase"/>
    <property type="match status" value="1"/>
</dbReference>
<keyword evidence="5" id="KW-0418">Kinase</keyword>
<keyword evidence="6" id="KW-0067">ATP-binding</keyword>
<feature type="region of interest" description="Disordered" evidence="9">
    <location>
        <begin position="223"/>
        <end position="243"/>
    </location>
</feature>
<feature type="region of interest" description="Disordered" evidence="9">
    <location>
        <begin position="265"/>
        <end position="303"/>
    </location>
</feature>
<evidence type="ECO:0000256" key="8">
    <source>
        <dbReference type="ARBA" id="ARBA00048679"/>
    </source>
</evidence>
<dbReference type="SMART" id="SM00220">
    <property type="entry name" value="S_TKc"/>
    <property type="match status" value="1"/>
</dbReference>
<feature type="region of interest" description="Disordered" evidence="9">
    <location>
        <begin position="369"/>
        <end position="388"/>
    </location>
</feature>
<dbReference type="GO" id="GO:0004674">
    <property type="term" value="F:protein serine/threonine kinase activity"/>
    <property type="evidence" value="ECO:0007669"/>
    <property type="project" value="UniProtKB-KW"/>
</dbReference>
<dbReference type="EC" id="2.7.11.1" evidence="1"/>
<keyword evidence="4" id="KW-0547">Nucleotide-binding</keyword>
<accession>A0A448Z4A2</accession>
<dbReference type="InterPro" id="IPR011009">
    <property type="entry name" value="Kinase-like_dom_sf"/>
</dbReference>
<feature type="region of interest" description="Disordered" evidence="9">
    <location>
        <begin position="135"/>
        <end position="156"/>
    </location>
</feature>
<dbReference type="PROSITE" id="PS50011">
    <property type="entry name" value="PROTEIN_KINASE_DOM"/>
    <property type="match status" value="1"/>
</dbReference>
<feature type="domain" description="Protein kinase" evidence="10">
    <location>
        <begin position="114"/>
        <end position="585"/>
    </location>
</feature>
<evidence type="ECO:0000256" key="9">
    <source>
        <dbReference type="SAM" id="MobiDB-lite"/>
    </source>
</evidence>
<comment type="catalytic activity">
    <reaction evidence="7">
        <text>L-threonyl-[protein] + ATP = O-phospho-L-threonyl-[protein] + ADP + H(+)</text>
        <dbReference type="Rhea" id="RHEA:46608"/>
        <dbReference type="Rhea" id="RHEA-COMP:11060"/>
        <dbReference type="Rhea" id="RHEA-COMP:11605"/>
        <dbReference type="ChEBI" id="CHEBI:15378"/>
        <dbReference type="ChEBI" id="CHEBI:30013"/>
        <dbReference type="ChEBI" id="CHEBI:30616"/>
        <dbReference type="ChEBI" id="CHEBI:61977"/>
        <dbReference type="ChEBI" id="CHEBI:456216"/>
        <dbReference type="EC" id="2.7.11.1"/>
    </reaction>
</comment>
<protein>
    <recommendedName>
        <fullName evidence="1">non-specific serine/threonine protein kinase</fullName>
        <ecNumber evidence="1">2.7.11.1</ecNumber>
    </recommendedName>
</protein>
<name>A0A448Z4A2_9STRA</name>
<dbReference type="InterPro" id="IPR000719">
    <property type="entry name" value="Prot_kinase_dom"/>
</dbReference>
<evidence type="ECO:0000256" key="6">
    <source>
        <dbReference type="ARBA" id="ARBA00022840"/>
    </source>
</evidence>
<evidence type="ECO:0000313" key="12">
    <source>
        <dbReference type="Proteomes" id="UP000291116"/>
    </source>
</evidence>
<dbReference type="GO" id="GO:0005829">
    <property type="term" value="C:cytosol"/>
    <property type="evidence" value="ECO:0007669"/>
    <property type="project" value="TreeGrafter"/>
</dbReference>
<dbReference type="GO" id="GO:0005956">
    <property type="term" value="C:protein kinase CK2 complex"/>
    <property type="evidence" value="ECO:0007669"/>
    <property type="project" value="TreeGrafter"/>
</dbReference>
<organism evidence="11 12">
    <name type="scientific">Pseudo-nitzschia multistriata</name>
    <dbReference type="NCBI Taxonomy" id="183589"/>
    <lineage>
        <taxon>Eukaryota</taxon>
        <taxon>Sar</taxon>
        <taxon>Stramenopiles</taxon>
        <taxon>Ochrophyta</taxon>
        <taxon>Bacillariophyta</taxon>
        <taxon>Bacillariophyceae</taxon>
        <taxon>Bacillariophycidae</taxon>
        <taxon>Bacillariales</taxon>
        <taxon>Bacillariaceae</taxon>
        <taxon>Pseudo-nitzschia</taxon>
    </lineage>
</organism>
<dbReference type="SUPFAM" id="SSF56112">
    <property type="entry name" value="Protein kinase-like (PK-like)"/>
    <property type="match status" value="1"/>
</dbReference>
<keyword evidence="3" id="KW-0808">Transferase</keyword>
<dbReference type="GO" id="GO:0051726">
    <property type="term" value="P:regulation of cell cycle"/>
    <property type="evidence" value="ECO:0007669"/>
    <property type="project" value="TreeGrafter"/>
</dbReference>
<evidence type="ECO:0000259" key="10">
    <source>
        <dbReference type="PROSITE" id="PS50011"/>
    </source>
</evidence>
<dbReference type="PROSITE" id="PS00108">
    <property type="entry name" value="PROTEIN_KINASE_ST"/>
    <property type="match status" value="1"/>
</dbReference>
<evidence type="ECO:0000256" key="1">
    <source>
        <dbReference type="ARBA" id="ARBA00012513"/>
    </source>
</evidence>
<gene>
    <name evidence="11" type="ORF">PSNMU_V1.4_AUG-EV-PASAV3_0036310</name>
</gene>
<dbReference type="PANTHER" id="PTHR24054">
    <property type="entry name" value="CASEIN KINASE II SUBUNIT ALPHA"/>
    <property type="match status" value="1"/>
</dbReference>
<keyword evidence="2" id="KW-0723">Serine/threonine-protein kinase</keyword>
<dbReference type="OrthoDB" id="43790at2759"/>
<dbReference type="GO" id="GO:0005634">
    <property type="term" value="C:nucleus"/>
    <property type="evidence" value="ECO:0007669"/>
    <property type="project" value="TreeGrafter"/>
</dbReference>
<evidence type="ECO:0000256" key="5">
    <source>
        <dbReference type="ARBA" id="ARBA00022777"/>
    </source>
</evidence>
<feature type="compositionally biased region" description="Basic residues" evidence="9">
    <location>
        <begin position="9"/>
        <end position="26"/>
    </location>
</feature>
<evidence type="ECO:0000256" key="7">
    <source>
        <dbReference type="ARBA" id="ARBA00047899"/>
    </source>
</evidence>
<dbReference type="EMBL" id="CAACVS010000106">
    <property type="protein sequence ID" value="VEU36858.1"/>
    <property type="molecule type" value="Genomic_DNA"/>
</dbReference>
<dbReference type="Gene3D" id="3.30.200.20">
    <property type="entry name" value="Phosphorylase Kinase, domain 1"/>
    <property type="match status" value="1"/>
</dbReference>
<dbReference type="PANTHER" id="PTHR24054:SF0">
    <property type="entry name" value="CASEIN KINASE II SUBUNIT ALPHA"/>
    <property type="match status" value="1"/>
</dbReference>